<sequence>MPHIAEARAAQNIGHVDRRRLDRAEHRGRISLIFSFPVNVALATSVSHPQFVQLRMDDHVVQYDIAIGHHFTNDRTADVGLPGLQARWITVRPLWYHDLFKIVVGDDSVFVSDEEAGTPSQFAQHRVDGDES</sequence>
<comment type="caution">
    <text evidence="1">The sequence shown here is derived from an EMBL/GenBank/DDBJ whole genome shotgun (WGS) entry which is preliminary data.</text>
</comment>
<reference evidence="1 2" key="1">
    <citation type="submission" date="2015-06" db="EMBL/GenBank/DDBJ databases">
        <authorList>
            <person name="Ju K.-S."/>
            <person name="Doroghazi J.R."/>
            <person name="Metcalf W.W."/>
        </authorList>
    </citation>
    <scope>NUCLEOTIDE SEQUENCE [LARGE SCALE GENOMIC DNA]</scope>
    <source>
        <strain evidence="1 2">NRRL 3414</strain>
    </source>
</reference>
<organism evidence="1 2">
    <name type="scientific">Streptomyces viridochromogenes</name>
    <dbReference type="NCBI Taxonomy" id="1938"/>
    <lineage>
        <taxon>Bacteria</taxon>
        <taxon>Bacillati</taxon>
        <taxon>Actinomycetota</taxon>
        <taxon>Actinomycetes</taxon>
        <taxon>Kitasatosporales</taxon>
        <taxon>Streptomycetaceae</taxon>
        <taxon>Streptomyces</taxon>
    </lineage>
</organism>
<dbReference type="AlphaFoldDB" id="A0A0J8BQW8"/>
<gene>
    <name evidence="1" type="ORF">ACM01_40910</name>
</gene>
<evidence type="ECO:0000313" key="1">
    <source>
        <dbReference type="EMBL" id="KMS67960.1"/>
    </source>
</evidence>
<dbReference type="EMBL" id="LFNT01000087">
    <property type="protein sequence ID" value="KMS67960.1"/>
    <property type="molecule type" value="Genomic_DNA"/>
</dbReference>
<dbReference type="Proteomes" id="UP000037432">
    <property type="component" value="Unassembled WGS sequence"/>
</dbReference>
<protein>
    <submittedName>
        <fullName evidence="1">Uncharacterized protein</fullName>
    </submittedName>
</protein>
<evidence type="ECO:0000313" key="2">
    <source>
        <dbReference type="Proteomes" id="UP000037432"/>
    </source>
</evidence>
<accession>A0A0J8BQW8</accession>
<proteinExistence type="predicted"/>
<name>A0A0J8BQW8_STRVR</name>